<proteinExistence type="predicted"/>
<evidence type="ECO:0000256" key="6">
    <source>
        <dbReference type="ARBA" id="ARBA00022857"/>
    </source>
</evidence>
<dbReference type="Pfam" id="PF00037">
    <property type="entry name" value="Fer4"/>
    <property type="match status" value="1"/>
</dbReference>
<keyword evidence="13" id="KW-1185">Reference proteome</keyword>
<accession>A0A9X2IGZ3</accession>
<evidence type="ECO:0000256" key="2">
    <source>
        <dbReference type="ARBA" id="ARBA00013223"/>
    </source>
</evidence>
<dbReference type="PROSITE" id="PS51379">
    <property type="entry name" value="4FE4S_FER_2"/>
    <property type="match status" value="1"/>
</dbReference>
<gene>
    <name evidence="12" type="ORF">M8330_17415</name>
</gene>
<evidence type="ECO:0000313" key="13">
    <source>
        <dbReference type="Proteomes" id="UP001139485"/>
    </source>
</evidence>
<dbReference type="Proteomes" id="UP001139485">
    <property type="component" value="Unassembled WGS sequence"/>
</dbReference>
<dbReference type="Gene3D" id="3.30.70.20">
    <property type="match status" value="1"/>
</dbReference>
<keyword evidence="8" id="KW-0408">Iron</keyword>
<sequence>MPYVVTRACCADASCVVACPVNCLHPAPGEPGFAEAEMLHVDPDACVGCGACATACPVDAIKPHTRLSLAEMPFLEANAAYFETNPHPDRTPVARVPEQRRLRSGRPVRVAVVGAGPAGLYAADDLLRHPEVSVDVLDRLPTPHGLVRAGVAPDHPDTKRVQRLFERIESQPGFRYLLGVSVGTDEDVAAERADVSAAELREHYDAVVWAVGAASDKRLGIPGEDLDGSVSATELVGWYNGHPDLVDLPVDLASPRGGPGEEPDDGSRRAVVVGTGNVALDVARVLTADPARLRATDVAGLAWAELASSTVTEVVVLGRRGPAEAAFSLPEILGLEALAAPEDGIDVLLETGAWPLPAADTPRGRALARLAAARPRGPLPDGRPRRRVVLRTGAVPVAVLGEERVRAVEVETTRPAADGRPLPTGEVALLPARLLVRAVGWFGRPVADLPHDEETGAVVHEDGSVAARPQDFVVGWAKRGPRGTIGANKACAQETVSSLLDHLDAVTHRVAGAAGLDDLLADRGVEVVDLAGWRAIDAEERRRGQAAGRARCKVVEPEEMLRLARRAASAPAHREGLLGRYARRRRRSVPTG</sequence>
<evidence type="ECO:0000256" key="7">
    <source>
        <dbReference type="ARBA" id="ARBA00023002"/>
    </source>
</evidence>
<dbReference type="InterPro" id="IPR036188">
    <property type="entry name" value="FAD/NAD-bd_sf"/>
</dbReference>
<keyword evidence="5" id="KW-0274">FAD</keyword>
<evidence type="ECO:0000256" key="4">
    <source>
        <dbReference type="ARBA" id="ARBA00022723"/>
    </source>
</evidence>
<evidence type="ECO:0000313" key="12">
    <source>
        <dbReference type="EMBL" id="MCM0622074.1"/>
    </source>
</evidence>
<dbReference type="SUPFAM" id="SSF51971">
    <property type="entry name" value="Nucleotide-binding domain"/>
    <property type="match status" value="1"/>
</dbReference>
<dbReference type="Pfam" id="PF07992">
    <property type="entry name" value="Pyr_redox_2"/>
    <property type="match status" value="1"/>
</dbReference>
<feature type="domain" description="4Fe-4S ferredoxin-type" evidence="11">
    <location>
        <begin position="37"/>
        <end position="66"/>
    </location>
</feature>
<dbReference type="SUPFAM" id="SSF54862">
    <property type="entry name" value="4Fe-4S ferredoxins"/>
    <property type="match status" value="1"/>
</dbReference>
<name>A0A9X2IGZ3_9ACTN</name>
<dbReference type="PANTHER" id="PTHR48467:SF1">
    <property type="entry name" value="GLUTAMATE SYNTHASE 1 [NADH], CHLOROPLASTIC-LIKE"/>
    <property type="match status" value="1"/>
</dbReference>
<comment type="catalytic activity">
    <reaction evidence="10">
        <text>2 reduced [2Fe-2S]-[ferredoxin] + NADP(+) + H(+) = 2 oxidized [2Fe-2S]-[ferredoxin] + NADPH</text>
        <dbReference type="Rhea" id="RHEA:20125"/>
        <dbReference type="Rhea" id="RHEA-COMP:10000"/>
        <dbReference type="Rhea" id="RHEA-COMP:10001"/>
        <dbReference type="ChEBI" id="CHEBI:15378"/>
        <dbReference type="ChEBI" id="CHEBI:33737"/>
        <dbReference type="ChEBI" id="CHEBI:33738"/>
        <dbReference type="ChEBI" id="CHEBI:57783"/>
        <dbReference type="ChEBI" id="CHEBI:58349"/>
        <dbReference type="EC" id="1.18.1.2"/>
    </reaction>
</comment>
<dbReference type="Gene3D" id="3.50.50.60">
    <property type="entry name" value="FAD/NAD(P)-binding domain"/>
    <property type="match status" value="1"/>
</dbReference>
<dbReference type="GO" id="GO:0046872">
    <property type="term" value="F:metal ion binding"/>
    <property type="evidence" value="ECO:0007669"/>
    <property type="project" value="UniProtKB-KW"/>
</dbReference>
<dbReference type="RefSeq" id="WP_250828365.1">
    <property type="nucleotide sequence ID" value="NZ_JAMOIL010000028.1"/>
</dbReference>
<dbReference type="PANTHER" id="PTHR48467">
    <property type="entry name" value="GLUTAMATE SYNTHASE 1 [NADH], CHLOROPLASTIC-LIKE"/>
    <property type="match status" value="1"/>
</dbReference>
<keyword evidence="4" id="KW-0479">Metal-binding</keyword>
<comment type="caution">
    <text evidence="12">The sequence shown here is derived from an EMBL/GenBank/DDBJ whole genome shotgun (WGS) entry which is preliminary data.</text>
</comment>
<dbReference type="AlphaFoldDB" id="A0A9X2IGZ3"/>
<keyword evidence="6" id="KW-0521">NADP</keyword>
<evidence type="ECO:0000256" key="3">
    <source>
        <dbReference type="ARBA" id="ARBA00022630"/>
    </source>
</evidence>
<dbReference type="InterPro" id="IPR017896">
    <property type="entry name" value="4Fe4S_Fe-S-bd"/>
</dbReference>
<dbReference type="EC" id="1.18.1.2" evidence="2"/>
<dbReference type="PRINTS" id="PR00419">
    <property type="entry name" value="ADXRDTASE"/>
</dbReference>
<evidence type="ECO:0000256" key="5">
    <source>
        <dbReference type="ARBA" id="ARBA00022827"/>
    </source>
</evidence>
<evidence type="ECO:0000256" key="8">
    <source>
        <dbReference type="ARBA" id="ARBA00023004"/>
    </source>
</evidence>
<dbReference type="EMBL" id="JAMOIL010000028">
    <property type="protein sequence ID" value="MCM0622074.1"/>
    <property type="molecule type" value="Genomic_DNA"/>
</dbReference>
<comment type="cofactor">
    <cofactor evidence="1">
        <name>FAD</name>
        <dbReference type="ChEBI" id="CHEBI:57692"/>
    </cofactor>
</comment>
<dbReference type="InterPro" id="IPR023753">
    <property type="entry name" value="FAD/NAD-binding_dom"/>
</dbReference>
<organism evidence="12 13">
    <name type="scientific">Nocardioides bruguierae</name>
    <dbReference type="NCBI Taxonomy" id="2945102"/>
    <lineage>
        <taxon>Bacteria</taxon>
        <taxon>Bacillati</taxon>
        <taxon>Actinomycetota</taxon>
        <taxon>Actinomycetes</taxon>
        <taxon>Propionibacteriales</taxon>
        <taxon>Nocardioidaceae</taxon>
        <taxon>Nocardioides</taxon>
    </lineage>
</organism>
<dbReference type="PROSITE" id="PS00198">
    <property type="entry name" value="4FE4S_FER_1"/>
    <property type="match status" value="1"/>
</dbReference>
<evidence type="ECO:0000256" key="1">
    <source>
        <dbReference type="ARBA" id="ARBA00001974"/>
    </source>
</evidence>
<keyword evidence="7" id="KW-0560">Oxidoreductase</keyword>
<evidence type="ECO:0000256" key="10">
    <source>
        <dbReference type="ARBA" id="ARBA00047776"/>
    </source>
</evidence>
<keyword evidence="3" id="KW-0285">Flavoprotein</keyword>
<dbReference type="InterPro" id="IPR055275">
    <property type="entry name" value="Ferredox_Rdtase"/>
</dbReference>
<reference evidence="12" key="1">
    <citation type="submission" date="2022-05" db="EMBL/GenBank/DDBJ databases">
        <authorList>
            <person name="Tuo L."/>
        </authorList>
    </citation>
    <scope>NUCLEOTIDE SEQUENCE</scope>
    <source>
        <strain evidence="12">BSK12Z-4</strain>
    </source>
</reference>
<protein>
    <recommendedName>
        <fullName evidence="2">ferredoxin--NADP(+) reductase</fullName>
        <ecNumber evidence="2">1.18.1.2</ecNumber>
    </recommendedName>
</protein>
<keyword evidence="9" id="KW-0411">Iron-sulfur</keyword>
<dbReference type="GO" id="GO:0004324">
    <property type="term" value="F:ferredoxin-NADP+ reductase activity"/>
    <property type="evidence" value="ECO:0007669"/>
    <property type="project" value="UniProtKB-EC"/>
</dbReference>
<evidence type="ECO:0000256" key="9">
    <source>
        <dbReference type="ARBA" id="ARBA00023014"/>
    </source>
</evidence>
<dbReference type="GO" id="GO:0051536">
    <property type="term" value="F:iron-sulfur cluster binding"/>
    <property type="evidence" value="ECO:0007669"/>
    <property type="project" value="UniProtKB-KW"/>
</dbReference>
<dbReference type="Gene3D" id="3.40.50.720">
    <property type="entry name" value="NAD(P)-binding Rossmann-like Domain"/>
    <property type="match status" value="1"/>
</dbReference>
<evidence type="ECO:0000259" key="11">
    <source>
        <dbReference type="PROSITE" id="PS51379"/>
    </source>
</evidence>
<dbReference type="InterPro" id="IPR017900">
    <property type="entry name" value="4Fe4S_Fe_S_CS"/>
</dbReference>